<evidence type="ECO:0000313" key="1">
    <source>
        <dbReference type="EMBL" id="XDI97877.1"/>
    </source>
</evidence>
<accession>A0AB39BZM3</accession>
<dbReference type="EMBL" id="PP986817">
    <property type="protein sequence ID" value="XDI97877.1"/>
    <property type="molecule type" value="Genomic_DNA"/>
</dbReference>
<proteinExistence type="predicted"/>
<sequence length="57" mass="6405">MLHRRPSHPAEILESPSRNAGAFLFLPTSVSVFLCRFESQSALQSAIKYQFRALKAV</sequence>
<protein>
    <submittedName>
        <fullName evidence="1">Uncharacterized protein</fullName>
    </submittedName>
</protein>
<name>A0AB39BZM3_9CAUD</name>
<organism evidence="1">
    <name type="scientific">Pakpunavirus sp</name>
    <dbReference type="NCBI Taxonomy" id="2833053"/>
    <lineage>
        <taxon>Viruses</taxon>
        <taxon>Duplodnaviria</taxon>
        <taxon>Heunggongvirae</taxon>
        <taxon>Uroviricota</taxon>
        <taxon>Caudoviricetes</taxon>
        <taxon>Vandenendeviridae</taxon>
        <taxon>Skurskavirinae</taxon>
        <taxon>Pakpunavirus</taxon>
    </lineage>
</organism>
<reference evidence="1" key="1">
    <citation type="submission" date="2024-06" db="EMBL/GenBank/DDBJ databases">
        <authorList>
            <person name="Agudelo-Romero P."/>
            <person name="Caparros-Martin J.A."/>
            <person name="Sharma A."/>
            <person name="Saladie M."/>
            <person name="Stick S.M."/>
            <person name="O'Gara F."/>
        </authorList>
    </citation>
    <scope>NUCLEOTIDE SEQUENCE</scope>
    <source>
        <strain evidence="1">VContig3</strain>
    </source>
</reference>